<organism evidence="3 4">
    <name type="scientific">Candidatus Komeilibacteria bacterium RIFCSPLOWO2_01_FULL_52_15</name>
    <dbReference type="NCBI Taxonomy" id="1798551"/>
    <lineage>
        <taxon>Bacteria</taxon>
        <taxon>Candidatus Komeiliibacteriota</taxon>
    </lineage>
</organism>
<evidence type="ECO:0000313" key="4">
    <source>
        <dbReference type="Proteomes" id="UP000178248"/>
    </source>
</evidence>
<dbReference type="Proteomes" id="UP000178248">
    <property type="component" value="Unassembled WGS sequence"/>
</dbReference>
<dbReference type="Gene3D" id="3.90.550.10">
    <property type="entry name" value="Spore Coat Polysaccharide Biosynthesis Protein SpsA, Chain A"/>
    <property type="match status" value="1"/>
</dbReference>
<dbReference type="EMBL" id="MHKM01000047">
    <property type="protein sequence ID" value="OGY90434.1"/>
    <property type="molecule type" value="Genomic_DNA"/>
</dbReference>
<dbReference type="InterPro" id="IPR029044">
    <property type="entry name" value="Nucleotide-diphossugar_trans"/>
</dbReference>
<keyword evidence="1" id="KW-0472">Membrane</keyword>
<comment type="caution">
    <text evidence="3">The sequence shown here is derived from an EMBL/GenBank/DDBJ whole genome shotgun (WGS) entry which is preliminary data.</text>
</comment>
<dbReference type="CDD" id="cd04186">
    <property type="entry name" value="GT_2_like_c"/>
    <property type="match status" value="1"/>
</dbReference>
<dbReference type="AlphaFoldDB" id="A0A1G2BMS6"/>
<proteinExistence type="predicted"/>
<dbReference type="Pfam" id="PF00535">
    <property type="entry name" value="Glycos_transf_2"/>
    <property type="match status" value="1"/>
</dbReference>
<keyword evidence="1" id="KW-0812">Transmembrane</keyword>
<dbReference type="SUPFAM" id="SSF53448">
    <property type="entry name" value="Nucleotide-diphospho-sugar transferases"/>
    <property type="match status" value="1"/>
</dbReference>
<dbReference type="PANTHER" id="PTHR43179:SF7">
    <property type="entry name" value="RHAMNOSYLTRANSFERASE WBBL"/>
    <property type="match status" value="1"/>
</dbReference>
<keyword evidence="1" id="KW-1133">Transmembrane helix</keyword>
<reference evidence="3 4" key="1">
    <citation type="journal article" date="2016" name="Nat. Commun.">
        <title>Thousands of microbial genomes shed light on interconnected biogeochemical processes in an aquifer system.</title>
        <authorList>
            <person name="Anantharaman K."/>
            <person name="Brown C.T."/>
            <person name="Hug L.A."/>
            <person name="Sharon I."/>
            <person name="Castelle C.J."/>
            <person name="Probst A.J."/>
            <person name="Thomas B.C."/>
            <person name="Singh A."/>
            <person name="Wilkins M.J."/>
            <person name="Karaoz U."/>
            <person name="Brodie E.L."/>
            <person name="Williams K.H."/>
            <person name="Hubbard S.S."/>
            <person name="Banfield J.F."/>
        </authorList>
    </citation>
    <scope>NUCLEOTIDE SEQUENCE [LARGE SCALE GENOMIC DNA]</scope>
</reference>
<evidence type="ECO:0000256" key="1">
    <source>
        <dbReference type="SAM" id="Phobius"/>
    </source>
</evidence>
<protein>
    <recommendedName>
        <fullName evidence="2">Glycosyltransferase 2-like domain-containing protein</fullName>
    </recommendedName>
</protein>
<dbReference type="PANTHER" id="PTHR43179">
    <property type="entry name" value="RHAMNOSYLTRANSFERASE WBBL"/>
    <property type="match status" value="1"/>
</dbReference>
<feature type="transmembrane region" description="Helical" evidence="1">
    <location>
        <begin position="255"/>
        <end position="281"/>
    </location>
</feature>
<dbReference type="InterPro" id="IPR001173">
    <property type="entry name" value="Glyco_trans_2-like"/>
</dbReference>
<accession>A0A1G2BMS6</accession>
<sequence length="286" mass="32532">MDCSIIIVTWNVRELVDACIRSLRDGAGALSYEIIVVDNASSDGTAEHVRKTFPNVMVLAQKHNLGFAAANNRGCEHARGRFFVFLNPDTEVRKGALERLVRFMDADQKVAIAAPKIENPDGSFQQGSIRRDPSLPALLLILLKVQRLFQGGRALSSYYYRDFDPGKTQDVPQAMGACLCVRADVMRSLRYFDERFFLWFEEVDLCRRVRAAQYRVVFVSDAVVMHHGAQSFRQQLPLRKQLEYNRSAFRYFYKYHGAGAALLLACTMPFNLLISVCYQAVKKYAH</sequence>
<dbReference type="STRING" id="1798551.A3B30_03070"/>
<evidence type="ECO:0000259" key="2">
    <source>
        <dbReference type="Pfam" id="PF00535"/>
    </source>
</evidence>
<gene>
    <name evidence="3" type="ORF">A3B30_03070</name>
</gene>
<evidence type="ECO:0000313" key="3">
    <source>
        <dbReference type="EMBL" id="OGY90434.1"/>
    </source>
</evidence>
<name>A0A1G2BMS6_9BACT</name>
<feature type="domain" description="Glycosyltransferase 2-like" evidence="2">
    <location>
        <begin position="4"/>
        <end position="128"/>
    </location>
</feature>